<reference evidence="3" key="1">
    <citation type="submission" date="2015-10" db="EMBL/GenBank/DDBJ databases">
        <authorList>
            <person name="Lehtovirta-Morley L.E."/>
            <person name="Vieille C."/>
        </authorList>
    </citation>
    <scope>NUCLEOTIDE SEQUENCE [LARGE SCALE GENOMIC DNA]</scope>
</reference>
<keyword evidence="3" id="KW-1185">Reference proteome</keyword>
<evidence type="ECO:0000313" key="3">
    <source>
        <dbReference type="Proteomes" id="UP000196239"/>
    </source>
</evidence>
<feature type="region of interest" description="Disordered" evidence="1">
    <location>
        <begin position="69"/>
        <end position="104"/>
    </location>
</feature>
<dbReference type="Proteomes" id="UP000196239">
    <property type="component" value="Chromosome 1"/>
</dbReference>
<proteinExistence type="predicted"/>
<organism evidence="2 3">
    <name type="scientific">Nitrosotalea devaniterrae</name>
    <dbReference type="NCBI Taxonomy" id="1078905"/>
    <lineage>
        <taxon>Archaea</taxon>
        <taxon>Nitrososphaerota</taxon>
        <taxon>Nitrososphaeria</taxon>
        <taxon>Nitrosotaleales</taxon>
        <taxon>Nitrosotaleaceae</taxon>
        <taxon>Nitrosotalea</taxon>
    </lineage>
</organism>
<evidence type="ECO:0000313" key="2">
    <source>
        <dbReference type="EMBL" id="CUR51974.1"/>
    </source>
</evidence>
<dbReference type="EMBL" id="LN890280">
    <property type="protein sequence ID" value="CUR51974.1"/>
    <property type="molecule type" value="Genomic_DNA"/>
</dbReference>
<evidence type="ECO:0000256" key="1">
    <source>
        <dbReference type="SAM" id="MobiDB-lite"/>
    </source>
</evidence>
<sequence>MTVPLRNTIYEKIKIAGSLTDSELSKALIKAGISIPEDEFNKTLLNLEIYGLIKVTWLTKDERRIEISEKEEDEDEIEKQNMENLEKEYESGFPGVGQEEEIQE</sequence>
<accession>A0A128A3N1</accession>
<name>A0A128A3N1_9ARCH</name>
<dbReference type="KEGG" id="ndv:NDEV_1209"/>
<dbReference type="AlphaFoldDB" id="A0A128A3N1"/>
<feature type="compositionally biased region" description="Basic and acidic residues" evidence="1">
    <location>
        <begin position="78"/>
        <end position="90"/>
    </location>
</feature>
<protein>
    <submittedName>
        <fullName evidence="2">Uncharacterized protein</fullName>
    </submittedName>
</protein>
<gene>
    <name evidence="2" type="ORF">NDEV_1209</name>
</gene>